<dbReference type="EMBL" id="CABPSR010000018">
    <property type="protein sequence ID" value="VVE84417.1"/>
    <property type="molecule type" value="Genomic_DNA"/>
</dbReference>
<protein>
    <recommendedName>
        <fullName evidence="4">Tetratricopeptide repeat protein</fullName>
    </recommendedName>
</protein>
<dbReference type="Proteomes" id="UP000335538">
    <property type="component" value="Unassembled WGS sequence"/>
</dbReference>
<gene>
    <name evidence="2" type="ORF">PSP31121_04752</name>
</gene>
<feature type="region of interest" description="Disordered" evidence="1">
    <location>
        <begin position="404"/>
        <end position="429"/>
    </location>
</feature>
<dbReference type="InterPro" id="IPR011990">
    <property type="entry name" value="TPR-like_helical_dom_sf"/>
</dbReference>
<organism evidence="2 3">
    <name type="scientific">Pandoraea sputorum</name>
    <dbReference type="NCBI Taxonomy" id="93222"/>
    <lineage>
        <taxon>Bacteria</taxon>
        <taxon>Pseudomonadati</taxon>
        <taxon>Pseudomonadota</taxon>
        <taxon>Betaproteobacteria</taxon>
        <taxon>Burkholderiales</taxon>
        <taxon>Burkholderiaceae</taxon>
        <taxon>Pandoraea</taxon>
    </lineage>
</organism>
<name>A0A5E5BGL7_9BURK</name>
<feature type="compositionally biased region" description="Basic residues" evidence="1">
    <location>
        <begin position="419"/>
        <end position="429"/>
    </location>
</feature>
<dbReference type="AlphaFoldDB" id="A0A5E5BGL7"/>
<feature type="region of interest" description="Disordered" evidence="1">
    <location>
        <begin position="1"/>
        <end position="23"/>
    </location>
</feature>
<proteinExistence type="predicted"/>
<reference evidence="2 3" key="1">
    <citation type="submission" date="2019-08" db="EMBL/GenBank/DDBJ databases">
        <authorList>
            <person name="Peeters C."/>
        </authorList>
    </citation>
    <scope>NUCLEOTIDE SEQUENCE [LARGE SCALE GENOMIC DNA]</scope>
    <source>
        <strain evidence="2 3">LMG 31121</strain>
    </source>
</reference>
<sequence>MPDTHDNLDQHEQAADARTAAQTAYREARASFHHAIDTARSAGQPDLAERATQDAGRVALVAAHHFTLNCPYKEAIAAYEEAIALFLQGDAKAHATEAQMQLGALCTRLGRHLDAGNTHRTAMRERRQDPSVSDAALLTAAGDAYERAGQDEEAKAAFGQAGDIHRMLAKTSHRAGPTARANHYGSAGECYVRAELYLKVIEAFRSAAQARSALRQAGNAWERLAANYRERAQLGPAGDAYTRAAQAFEAGGLGPRRREAHTQAGGLYLELARHRAKLKDDDQHAKFARRAGTALRHAEAAVAFQTWTDVYLRQLLAGHPGTHDFTFALRCREVAQSHRAAGELELAKIAEMTAAQAFLEEHHFPSAAEACVRAGATKRAMRAYQQLNEWAGLPRLHPDIFARLPRGIGGGEPRESRARGPRHGRQQSR</sequence>
<evidence type="ECO:0000313" key="2">
    <source>
        <dbReference type="EMBL" id="VVE84417.1"/>
    </source>
</evidence>
<accession>A0A5E5BGL7</accession>
<evidence type="ECO:0000313" key="3">
    <source>
        <dbReference type="Proteomes" id="UP000335538"/>
    </source>
</evidence>
<feature type="compositionally biased region" description="Basic and acidic residues" evidence="1">
    <location>
        <begin position="1"/>
        <end position="15"/>
    </location>
</feature>
<evidence type="ECO:0008006" key="4">
    <source>
        <dbReference type="Google" id="ProtNLM"/>
    </source>
</evidence>
<evidence type="ECO:0000256" key="1">
    <source>
        <dbReference type="SAM" id="MobiDB-lite"/>
    </source>
</evidence>
<dbReference type="Gene3D" id="1.25.40.10">
    <property type="entry name" value="Tetratricopeptide repeat domain"/>
    <property type="match status" value="2"/>
</dbReference>
<dbReference type="SUPFAM" id="SSF48452">
    <property type="entry name" value="TPR-like"/>
    <property type="match status" value="2"/>
</dbReference>